<feature type="region of interest" description="Disordered" evidence="6">
    <location>
        <begin position="1"/>
        <end position="41"/>
    </location>
</feature>
<keyword evidence="3" id="KW-0677">Repeat</keyword>
<dbReference type="SMART" id="SM00185">
    <property type="entry name" value="ARM"/>
    <property type="match status" value="6"/>
</dbReference>
<dbReference type="SUPFAM" id="SSF48371">
    <property type="entry name" value="ARM repeat"/>
    <property type="match status" value="1"/>
</dbReference>
<dbReference type="Proteomes" id="UP000004810">
    <property type="component" value="Unassembled WGS sequence"/>
</dbReference>
<evidence type="ECO:0000256" key="1">
    <source>
        <dbReference type="ARBA" id="ARBA00010394"/>
    </source>
</evidence>
<name>J9FBE4_WUCBA</name>
<dbReference type="Pfam" id="PF00514">
    <property type="entry name" value="Arm"/>
    <property type="match status" value="2"/>
</dbReference>
<dbReference type="Gene3D" id="1.25.10.10">
    <property type="entry name" value="Leucine-rich Repeat Variant"/>
    <property type="match status" value="1"/>
</dbReference>
<evidence type="ECO:0000256" key="4">
    <source>
        <dbReference type="ARBA" id="ARBA00022927"/>
    </source>
</evidence>
<sequence length="569" mass="63259">MDDEGASSSGLSTSHDRDSGFDPTSHEAMYKNKGMTPDAMRKRREVACAEIRKAKRYDDLNKRRQMDMAQANLEEESGYEAEVSVRSSSAWSQVIAVAGHEQTDSFDFHFYKLYGACTAMDDRIFAKLRGECPKDIEEALDFYRRRFRTSNASDVADEIVILNLIPRIVELLKTGPTFNIRRTATHIVGAIVSVCSTHTEAIVRSGVVPDLVDLICSPDREMRELTLFALGNIAAECCEYRDLCIGYGMAEKMTMIPNSTMTLMEARCAVWAASNLCRGKDPPVDLQKIAVLLPLFNEALYSNDTLIISDACRAFGRLLDAAPESSYKFILKANTIECLVEHMGNPNSKISLAALLAVGNIVSGDDEQTQSVLNCANALNYIHRLLLDGDQKTKREVCWVLSNVAAGTSSQIQTIFDAGIIPSLIQVLKTETFQVRSEACWVIANMITGGNREHIAGIVREGALTPLSDMLTVMDCGVVVMVLKALSEILECGEYFKVNGQNPYAARLEELNVVDKLEFLMLSANTEIFFKACTIMEKYYLRDDNEENNAANNENNVVRNHKLNNFNFS</sequence>
<feature type="domain" description="IBB" evidence="7">
    <location>
        <begin position="10"/>
        <end position="73"/>
    </location>
</feature>
<protein>
    <recommendedName>
        <fullName evidence="5">Importin subunit alpha</fullName>
    </recommendedName>
</protein>
<evidence type="ECO:0000313" key="10">
    <source>
        <dbReference type="Proteomes" id="UP000004810"/>
    </source>
</evidence>
<evidence type="ECO:0000256" key="6">
    <source>
        <dbReference type="SAM" id="MobiDB-lite"/>
    </source>
</evidence>
<evidence type="ECO:0000313" key="11">
    <source>
        <dbReference type="Proteomes" id="UP000270924"/>
    </source>
</evidence>
<organism evidence="8 10">
    <name type="scientific">Wuchereria bancrofti</name>
    <dbReference type="NCBI Taxonomy" id="6293"/>
    <lineage>
        <taxon>Eukaryota</taxon>
        <taxon>Metazoa</taxon>
        <taxon>Ecdysozoa</taxon>
        <taxon>Nematoda</taxon>
        <taxon>Chromadorea</taxon>
        <taxon>Rhabditida</taxon>
        <taxon>Spirurina</taxon>
        <taxon>Spiruromorpha</taxon>
        <taxon>Filarioidea</taxon>
        <taxon>Onchocercidae</taxon>
        <taxon>Wuchereria</taxon>
    </lineage>
</organism>
<dbReference type="InterPro" id="IPR024931">
    <property type="entry name" value="Importin_alpha"/>
</dbReference>
<dbReference type="PIRSF" id="PIRSF005673">
    <property type="entry name" value="Importin_alpha"/>
    <property type="match status" value="1"/>
</dbReference>
<dbReference type="Pfam" id="PF16186">
    <property type="entry name" value="Arm_3"/>
    <property type="match status" value="1"/>
</dbReference>
<dbReference type="OrthoDB" id="5870824at2759"/>
<keyword evidence="4 5" id="KW-0653">Protein transport</keyword>
<dbReference type="GO" id="GO:0006606">
    <property type="term" value="P:protein import into nucleus"/>
    <property type="evidence" value="ECO:0007669"/>
    <property type="project" value="InterPro"/>
</dbReference>
<dbReference type="InterPro" id="IPR036975">
    <property type="entry name" value="Importin-a_IBB_sf"/>
</dbReference>
<keyword evidence="11" id="KW-1185">Reference proteome</keyword>
<dbReference type="OMA" id="MVRNATW"/>
<keyword evidence="2 5" id="KW-0813">Transport</keyword>
<dbReference type="AlphaFoldDB" id="J9FBE4"/>
<dbReference type="InterPro" id="IPR002652">
    <property type="entry name" value="Importin-a_IBB"/>
</dbReference>
<dbReference type="FunCoup" id="J9FBE4">
    <property type="interactions" value="169"/>
</dbReference>
<feature type="compositionally biased region" description="Basic and acidic residues" evidence="6">
    <location>
        <begin position="14"/>
        <end position="30"/>
    </location>
</feature>
<evidence type="ECO:0000259" key="7">
    <source>
        <dbReference type="PROSITE" id="PS51214"/>
    </source>
</evidence>
<dbReference type="PANTHER" id="PTHR23316">
    <property type="entry name" value="IMPORTIN ALPHA"/>
    <property type="match status" value="1"/>
</dbReference>
<dbReference type="InParanoid" id="J9FBE4"/>
<dbReference type="PROSITE" id="PS51214">
    <property type="entry name" value="IBB"/>
    <property type="match status" value="1"/>
</dbReference>
<evidence type="ECO:0000256" key="5">
    <source>
        <dbReference type="PIRNR" id="PIRNR005673"/>
    </source>
</evidence>
<accession>J9FBE4</accession>
<gene>
    <name evidence="9" type="ORF">WBA_LOCUS1545</name>
    <name evidence="8" type="ORF">WUBG_02183</name>
</gene>
<dbReference type="Pfam" id="PF01749">
    <property type="entry name" value="IBB"/>
    <property type="match status" value="1"/>
</dbReference>
<evidence type="ECO:0000313" key="9">
    <source>
        <dbReference type="EMBL" id="VDM08159.1"/>
    </source>
</evidence>
<reference evidence="9 11" key="3">
    <citation type="submission" date="2018-11" db="EMBL/GenBank/DDBJ databases">
        <authorList>
            <consortium name="Pathogen Informatics"/>
        </authorList>
    </citation>
    <scope>NUCLEOTIDE SEQUENCE [LARGE SCALE GENOMIC DNA]</scope>
</reference>
<dbReference type="InterPro" id="IPR032413">
    <property type="entry name" value="Arm_3"/>
</dbReference>
<comment type="similarity">
    <text evidence="1 5">Belongs to the importin alpha family.</text>
</comment>
<dbReference type="EMBL" id="UYWW01000332">
    <property type="protein sequence ID" value="VDM08159.1"/>
    <property type="molecule type" value="Genomic_DNA"/>
</dbReference>
<dbReference type="InterPro" id="IPR000225">
    <property type="entry name" value="Armadillo"/>
</dbReference>
<dbReference type="InterPro" id="IPR011989">
    <property type="entry name" value="ARM-like"/>
</dbReference>
<reference evidence="10" key="1">
    <citation type="submission" date="2012-08" db="EMBL/GenBank/DDBJ databases">
        <title>The Genome Sequence of Wuchereria bancrofti.</title>
        <authorList>
            <person name="Nutman T.B."/>
            <person name="Fink D.L."/>
            <person name="Russ C."/>
            <person name="Young S."/>
            <person name="Zeng Q."/>
            <person name="Koehrsen M."/>
            <person name="Alvarado L."/>
            <person name="Berlin A."/>
            <person name="Chapman S.B."/>
            <person name="Chen Z."/>
            <person name="Freedman E."/>
            <person name="Gellesch M."/>
            <person name="Goldberg J."/>
            <person name="Griggs A."/>
            <person name="Gujja S."/>
            <person name="Heilman E.R."/>
            <person name="Heiman D."/>
            <person name="Hepburn T."/>
            <person name="Howarth C."/>
            <person name="Jen D."/>
            <person name="Larson L."/>
            <person name="Lewis B."/>
            <person name="Mehta T."/>
            <person name="Park D."/>
            <person name="Pearson M."/>
            <person name="Roberts A."/>
            <person name="Saif S."/>
            <person name="Shea T."/>
            <person name="Shenoy N."/>
            <person name="Sisk P."/>
            <person name="Stolte C."/>
            <person name="Sykes S."/>
            <person name="Walk T."/>
            <person name="White J."/>
            <person name="Yandava C."/>
            <person name="Haas B."/>
            <person name="Henn M.R."/>
            <person name="Nusbaum C."/>
            <person name="Birren B."/>
        </authorList>
    </citation>
    <scope>NUCLEOTIDE SEQUENCE [LARGE SCALE GENOMIC DNA]</scope>
    <source>
        <strain evidence="10">NA</strain>
    </source>
</reference>
<proteinExistence type="inferred from homology"/>
<evidence type="ECO:0000256" key="2">
    <source>
        <dbReference type="ARBA" id="ARBA00022448"/>
    </source>
</evidence>
<evidence type="ECO:0000256" key="3">
    <source>
        <dbReference type="ARBA" id="ARBA00022737"/>
    </source>
</evidence>
<dbReference type="Proteomes" id="UP000270924">
    <property type="component" value="Unassembled WGS sequence"/>
</dbReference>
<dbReference type="EMBL" id="ADBV01000563">
    <property type="protein sequence ID" value="EJW86907.1"/>
    <property type="molecule type" value="Genomic_DNA"/>
</dbReference>
<dbReference type="Gene3D" id="1.20.5.690">
    <property type="entry name" value="Importin-alpha, importin-beta-binding domain"/>
    <property type="match status" value="1"/>
</dbReference>
<dbReference type="InterPro" id="IPR016024">
    <property type="entry name" value="ARM-type_fold"/>
</dbReference>
<reference evidence="8" key="2">
    <citation type="submission" date="2012-08" db="EMBL/GenBank/DDBJ databases">
        <title>The Genome Sequence of Wuchereria bancrofti.</title>
        <authorList>
            <consortium name="The Broad Institute Genome Sequencing Platform"/>
            <consortium name="Broad Institute Genome Sequencing Center for Infectious Disease"/>
            <person name="Nutman T.B."/>
            <person name="Fink D.L."/>
            <person name="Russ C."/>
            <person name="Young S."/>
            <person name="Zeng Q."/>
            <person name="Koehrsen M."/>
            <person name="Alvarado L."/>
            <person name="Berlin A."/>
            <person name="Borenstein D."/>
            <person name="Chapman S.B."/>
            <person name="Chen Z."/>
            <person name="Engels R."/>
            <person name="Freedman E."/>
            <person name="Gellesch M."/>
            <person name="Goldberg J."/>
            <person name="Griggs A."/>
            <person name="Gujja S."/>
            <person name="Heilman E.R."/>
            <person name="Heiman D."/>
            <person name="Hepburn T."/>
            <person name="Howarth C."/>
            <person name="Jen D."/>
            <person name="Larson L."/>
            <person name="Lewis B."/>
            <person name="Mehta T."/>
            <person name="Park D."/>
            <person name="Pearson M."/>
            <person name="Richards J."/>
            <person name="Roberts A."/>
            <person name="Saif S."/>
            <person name="Shea T."/>
            <person name="Shenoy N."/>
            <person name="Sisk P."/>
            <person name="Stolte C."/>
            <person name="Sykes S."/>
            <person name="Walk T."/>
            <person name="White J."/>
            <person name="Yandava C."/>
            <person name="Haas B."/>
            <person name="Henn M.R."/>
            <person name="Nusbaum C."/>
            <person name="Birren B."/>
        </authorList>
    </citation>
    <scope>NUCLEOTIDE SEQUENCE</scope>
</reference>
<feature type="compositionally biased region" description="Polar residues" evidence="6">
    <location>
        <begin position="1"/>
        <end position="13"/>
    </location>
</feature>
<dbReference type="GO" id="GO:0005737">
    <property type="term" value="C:cytoplasm"/>
    <property type="evidence" value="ECO:0007669"/>
    <property type="project" value="InterPro"/>
</dbReference>
<evidence type="ECO:0000313" key="8">
    <source>
        <dbReference type="EMBL" id="EJW86907.1"/>
    </source>
</evidence>
<dbReference type="GO" id="GO:0061608">
    <property type="term" value="F:nuclear import signal receptor activity"/>
    <property type="evidence" value="ECO:0007669"/>
    <property type="project" value="InterPro"/>
</dbReference>